<evidence type="ECO:0000313" key="1">
    <source>
        <dbReference type="EMBL" id="MBW82125.1"/>
    </source>
</evidence>
<name>A0A2P2ILR2_RHIMU</name>
<protein>
    <submittedName>
        <fullName evidence="1">Uncharacterized protein</fullName>
    </submittedName>
</protein>
<dbReference type="AlphaFoldDB" id="A0A2P2ILR2"/>
<dbReference type="EMBL" id="GGEC01001642">
    <property type="protein sequence ID" value="MBW82125.1"/>
    <property type="molecule type" value="Transcribed_RNA"/>
</dbReference>
<proteinExistence type="predicted"/>
<organism evidence="1">
    <name type="scientific">Rhizophora mucronata</name>
    <name type="common">Asiatic mangrove</name>
    <dbReference type="NCBI Taxonomy" id="61149"/>
    <lineage>
        <taxon>Eukaryota</taxon>
        <taxon>Viridiplantae</taxon>
        <taxon>Streptophyta</taxon>
        <taxon>Embryophyta</taxon>
        <taxon>Tracheophyta</taxon>
        <taxon>Spermatophyta</taxon>
        <taxon>Magnoliopsida</taxon>
        <taxon>eudicotyledons</taxon>
        <taxon>Gunneridae</taxon>
        <taxon>Pentapetalae</taxon>
        <taxon>rosids</taxon>
        <taxon>fabids</taxon>
        <taxon>Malpighiales</taxon>
        <taxon>Rhizophoraceae</taxon>
        <taxon>Rhizophora</taxon>
    </lineage>
</organism>
<sequence length="25" mass="2831">MRNPSSGFSLHLEVRKLWESGSCLP</sequence>
<accession>A0A2P2ILR2</accession>
<reference evidence="1" key="1">
    <citation type="submission" date="2018-02" db="EMBL/GenBank/DDBJ databases">
        <title>Rhizophora mucronata_Transcriptome.</title>
        <authorList>
            <person name="Meera S.P."/>
            <person name="Sreeshan A."/>
            <person name="Augustine A."/>
        </authorList>
    </citation>
    <scope>NUCLEOTIDE SEQUENCE</scope>
    <source>
        <tissue evidence="1">Leaf</tissue>
    </source>
</reference>